<keyword evidence="1" id="KW-0472">Membrane</keyword>
<dbReference type="Proteomes" id="UP000034837">
    <property type="component" value="Unassembled WGS sequence"/>
</dbReference>
<evidence type="ECO:0000313" key="3">
    <source>
        <dbReference type="Proteomes" id="UP000034837"/>
    </source>
</evidence>
<comment type="caution">
    <text evidence="2">The sequence shown here is derived from an EMBL/GenBank/DDBJ whole genome shotgun (WGS) entry which is preliminary data.</text>
</comment>
<proteinExistence type="predicted"/>
<protein>
    <submittedName>
        <fullName evidence="2">Uncharacterized protein</fullName>
    </submittedName>
</protein>
<evidence type="ECO:0000256" key="1">
    <source>
        <dbReference type="SAM" id="Phobius"/>
    </source>
</evidence>
<gene>
    <name evidence="2" type="ORF">UV20_C0003G0101</name>
</gene>
<keyword evidence="1" id="KW-0812">Transmembrane</keyword>
<sequence length="145" mass="16232">MFYQSISKEKLEKEKNKSLKKNLVNLNSTNNFNRQRNIWLWAGTGIVMLAILFFWVHTLSGQLQISALGKSMATDIFQNNQNGLENLLQDSTSDLNNLKKAAGSILTEMRTASSTVKNSTTAPAATLPTLTSEQIKELKNKIEKK</sequence>
<name>A0A0G1A8B7_9BACT</name>
<reference evidence="2 3" key="1">
    <citation type="journal article" date="2015" name="Nature">
        <title>rRNA introns, odd ribosomes, and small enigmatic genomes across a large radiation of phyla.</title>
        <authorList>
            <person name="Brown C.T."/>
            <person name="Hug L.A."/>
            <person name="Thomas B.C."/>
            <person name="Sharon I."/>
            <person name="Castelle C.J."/>
            <person name="Singh A."/>
            <person name="Wilkins M.J."/>
            <person name="Williams K.H."/>
            <person name="Banfield J.F."/>
        </authorList>
    </citation>
    <scope>NUCLEOTIDE SEQUENCE [LARGE SCALE GENOMIC DNA]</scope>
</reference>
<keyword evidence="1" id="KW-1133">Transmembrane helix</keyword>
<evidence type="ECO:0000313" key="2">
    <source>
        <dbReference type="EMBL" id="KKS57159.1"/>
    </source>
</evidence>
<dbReference type="AlphaFoldDB" id="A0A0G1A8B7"/>
<accession>A0A0G1A8B7</accession>
<dbReference type="EMBL" id="LCDO01000003">
    <property type="protein sequence ID" value="KKS57159.1"/>
    <property type="molecule type" value="Genomic_DNA"/>
</dbReference>
<organism evidence="2 3">
    <name type="scientific">Candidatus Magasanikbacteria bacterium GW2011_GWA2_42_32</name>
    <dbReference type="NCBI Taxonomy" id="1619039"/>
    <lineage>
        <taxon>Bacteria</taxon>
        <taxon>Candidatus Magasanikiibacteriota</taxon>
    </lineage>
</organism>
<feature type="transmembrane region" description="Helical" evidence="1">
    <location>
        <begin position="38"/>
        <end position="56"/>
    </location>
</feature>